<dbReference type="Proteomes" id="UP000005561">
    <property type="component" value="Unassembled WGS sequence"/>
</dbReference>
<evidence type="ECO:0000313" key="1">
    <source>
        <dbReference type="EMBL" id="EET62870.1"/>
    </source>
</evidence>
<gene>
    <name evidence="1" type="ORF">BRYFOR_05221</name>
</gene>
<organism evidence="1 2">
    <name type="scientific">Marvinbryantia formatexigens DSM 14469</name>
    <dbReference type="NCBI Taxonomy" id="478749"/>
    <lineage>
        <taxon>Bacteria</taxon>
        <taxon>Bacillati</taxon>
        <taxon>Bacillota</taxon>
        <taxon>Clostridia</taxon>
        <taxon>Lachnospirales</taxon>
        <taxon>Lachnospiraceae</taxon>
        <taxon>Marvinbryantia</taxon>
    </lineage>
</organism>
<dbReference type="STRING" id="168384.SAMN05660368_02841"/>
<dbReference type="AlphaFoldDB" id="C6L9D1"/>
<evidence type="ECO:0000313" key="2">
    <source>
        <dbReference type="Proteomes" id="UP000005561"/>
    </source>
</evidence>
<name>C6L9D1_9FIRM</name>
<keyword evidence="2" id="KW-1185">Reference proteome</keyword>
<proteinExistence type="predicted"/>
<reference evidence="1" key="1">
    <citation type="submission" date="2009-07" db="EMBL/GenBank/DDBJ databases">
        <authorList>
            <person name="Weinstock G."/>
            <person name="Sodergren E."/>
            <person name="Clifton S."/>
            <person name="Fulton L."/>
            <person name="Fulton B."/>
            <person name="Courtney L."/>
            <person name="Fronick C."/>
            <person name="Harrison M."/>
            <person name="Strong C."/>
            <person name="Farmer C."/>
            <person name="Delahaunty K."/>
            <person name="Markovic C."/>
            <person name="Hall O."/>
            <person name="Minx P."/>
            <person name="Tomlinson C."/>
            <person name="Mitreva M."/>
            <person name="Nelson J."/>
            <person name="Hou S."/>
            <person name="Wollam A."/>
            <person name="Pepin K.H."/>
            <person name="Johnson M."/>
            <person name="Bhonagiri V."/>
            <person name="Nash W.E."/>
            <person name="Warren W."/>
            <person name="Chinwalla A."/>
            <person name="Mardis E.R."/>
            <person name="Wilson R.K."/>
        </authorList>
    </citation>
    <scope>NUCLEOTIDE SEQUENCE [LARGE SCALE GENOMIC DNA]</scope>
    <source>
        <strain evidence="1">DSM 14469</strain>
    </source>
</reference>
<sequence length="237" mass="27550">MILYTGALTVGLYFLLARSVDIWRNYGYRYCMLDCVNRLGKADIYLFVYLPLTLILTVKDNRIYRQPAMLVQYGRLETMWKSIFWKLVWMAVVFSAIYSNVCCILSGLSASEISNWHRTSGSFYLETEQLYEGTVGKVFLFFFLMNAIKTIIVLVIAFLAGLTFKRLVLCLALFVGDAILEWIHPETMLFFNLFSISRCNFKWDGMVYLLTGCALTLCAVIYMTGRNYWKKREFYGS</sequence>
<dbReference type="EMBL" id="ACCL02000001">
    <property type="protein sequence ID" value="EET62870.1"/>
    <property type="molecule type" value="Genomic_DNA"/>
</dbReference>
<accession>C6L9D1</accession>
<comment type="caution">
    <text evidence="1">The sequence shown here is derived from an EMBL/GenBank/DDBJ whole genome shotgun (WGS) entry which is preliminary data.</text>
</comment>
<protein>
    <submittedName>
        <fullName evidence="1">Uncharacterized protein</fullName>
    </submittedName>
</protein>